<accession>A0A1I2GXS8</accession>
<sequence length="876" mass="101706">MFCQKSRITLLTTLSFLLSSSFIQGQSNATYNLSTDSAVNLAASQKRVYYASFITEKVRIDGLLNENQWESGKWSGGFIQQQPKQAQNPSQETEVCVLYDQDNLYIGLKCYDNEPEKIRSVLSRRDEISGDIAGVAIDSYADKRTAFEFDVSAAGQKVDMMHLGDYEWDYNWDAVWDGKATVQDSMWTVEMKIPFSQLRFSDEEEQVWGIHVWRWIDRHMEESQWKLIPIDAPAMVYLFGELRGIKGINSKRKMEFLPYGSTKYSPNTDLKNKTNYDFGLDGKIGLSSDFTLDYTINPDFGQVEADPSILSLTSYEVFYDEKRPFFLEGNNVLDYSLGRDLLFYSRRIGRAPVYTPSLNDKQTMSLPDNTAIINALKVTGKNKKGLSVGVVQSLTAKEKATIYTGNEKEQQTIEPLSNYFVGRVKQDFNEGNTVLGGIVTSSLRAIDDDHLNFLPKSAFVGGIDLQHNWKKRKYFLDLKGFYSRIAGSEEAITELQTAPQHYYQRADADHLKFDPNHTNLTGHGGQVRGGKRSGKFRAIGSFNWRSPGVDLNDLGYLYQADYLESDLELKYQVNKPKSIFRDYYFELSQKHQWSYGGEQTKEEIELHGFLRFTNLWRIHAFLEHDYNLYDTRELRGGPKLFKDPTWETRLFFQSNNAKDLLIAGGPHWIWSKNDLYKRNNYTFYIRWQISDRFNINSQTDIEQLNDYHQYVRQLRLAHDSKGYLVGELNRKTISTTLRLEYFISPEISLQYYANPYASVGSYEKFRRVNDGSSTDLGTRYWQASNLQLEEQVYTMTDQQGETYRFSNPDFNYQELRSNLVARWEFRPGSTLFLVWNSNRLLYERNTNHSVSQSYSDLFGLKSEHVFMIKFNYWFSL</sequence>
<dbReference type="Pfam" id="PF06452">
    <property type="entry name" value="CBM9_1"/>
    <property type="match status" value="1"/>
</dbReference>
<dbReference type="CDD" id="cd09618">
    <property type="entry name" value="CBM9_like_2"/>
    <property type="match status" value="1"/>
</dbReference>
<evidence type="ECO:0000259" key="3">
    <source>
        <dbReference type="Pfam" id="PF19313"/>
    </source>
</evidence>
<evidence type="ECO:0000313" key="4">
    <source>
        <dbReference type="EMBL" id="SFF21567.1"/>
    </source>
</evidence>
<feature type="domain" description="Carbohydrate-binding" evidence="2">
    <location>
        <begin position="60"/>
        <end position="212"/>
    </location>
</feature>
<evidence type="ECO:0000256" key="1">
    <source>
        <dbReference type="SAM" id="SignalP"/>
    </source>
</evidence>
<dbReference type="GO" id="GO:0016052">
    <property type="term" value="P:carbohydrate catabolic process"/>
    <property type="evidence" value="ECO:0007669"/>
    <property type="project" value="InterPro"/>
</dbReference>
<dbReference type="Gene3D" id="2.60.40.1190">
    <property type="match status" value="1"/>
</dbReference>
<feature type="domain" description="DUF5916" evidence="3">
    <location>
        <begin position="254"/>
        <end position="873"/>
    </location>
</feature>
<organism evidence="4 5">
    <name type="scientific">Sunxiuqinia elliptica</name>
    <dbReference type="NCBI Taxonomy" id="655355"/>
    <lineage>
        <taxon>Bacteria</taxon>
        <taxon>Pseudomonadati</taxon>
        <taxon>Bacteroidota</taxon>
        <taxon>Bacteroidia</taxon>
        <taxon>Marinilabiliales</taxon>
        <taxon>Prolixibacteraceae</taxon>
        <taxon>Sunxiuqinia</taxon>
    </lineage>
</organism>
<dbReference type="Proteomes" id="UP000198964">
    <property type="component" value="Unassembled WGS sequence"/>
</dbReference>
<dbReference type="RefSeq" id="WP_093919575.1">
    <property type="nucleotide sequence ID" value="NZ_FONW01000003.1"/>
</dbReference>
<dbReference type="SUPFAM" id="SSF49344">
    <property type="entry name" value="CBD9-like"/>
    <property type="match status" value="1"/>
</dbReference>
<dbReference type="InterPro" id="IPR045670">
    <property type="entry name" value="DUF5916"/>
</dbReference>
<feature type="signal peptide" evidence="1">
    <location>
        <begin position="1"/>
        <end position="25"/>
    </location>
</feature>
<dbReference type="GO" id="GO:0030246">
    <property type="term" value="F:carbohydrate binding"/>
    <property type="evidence" value="ECO:0007669"/>
    <property type="project" value="InterPro"/>
</dbReference>
<dbReference type="GO" id="GO:0004553">
    <property type="term" value="F:hydrolase activity, hydrolyzing O-glycosyl compounds"/>
    <property type="evidence" value="ECO:0007669"/>
    <property type="project" value="InterPro"/>
</dbReference>
<dbReference type="InterPro" id="IPR010502">
    <property type="entry name" value="Carb-bd_dom_fam9"/>
</dbReference>
<dbReference type="AlphaFoldDB" id="A0A1I2GXS8"/>
<protein>
    <submittedName>
        <fullName evidence="4">Carbohydrate family 9 binding domain-like</fullName>
    </submittedName>
</protein>
<name>A0A1I2GXS8_9BACT</name>
<evidence type="ECO:0000259" key="2">
    <source>
        <dbReference type="Pfam" id="PF06452"/>
    </source>
</evidence>
<dbReference type="STRING" id="655355.SAMN05216283_103148"/>
<dbReference type="Pfam" id="PF19313">
    <property type="entry name" value="DUF5916"/>
    <property type="match status" value="1"/>
</dbReference>
<dbReference type="EMBL" id="FONW01000003">
    <property type="protein sequence ID" value="SFF21567.1"/>
    <property type="molecule type" value="Genomic_DNA"/>
</dbReference>
<reference evidence="4 5" key="1">
    <citation type="submission" date="2016-10" db="EMBL/GenBank/DDBJ databases">
        <authorList>
            <person name="de Groot N.N."/>
        </authorList>
    </citation>
    <scope>NUCLEOTIDE SEQUENCE [LARGE SCALE GENOMIC DNA]</scope>
    <source>
        <strain evidence="4 5">CGMCC 1.9156</strain>
    </source>
</reference>
<evidence type="ECO:0000313" key="5">
    <source>
        <dbReference type="Proteomes" id="UP000198964"/>
    </source>
</evidence>
<keyword evidence="1" id="KW-0732">Signal</keyword>
<gene>
    <name evidence="4" type="ORF">SAMN05216283_103148</name>
</gene>
<feature type="chain" id="PRO_5011698731" evidence="1">
    <location>
        <begin position="26"/>
        <end position="876"/>
    </location>
</feature>
<proteinExistence type="predicted"/>
<keyword evidence="5" id="KW-1185">Reference proteome</keyword>